<dbReference type="AlphaFoldDB" id="A0A918UMF2"/>
<dbReference type="InterPro" id="IPR010921">
    <property type="entry name" value="Trp_repressor/repl_initiator"/>
</dbReference>
<dbReference type="EMBL" id="BMZB01000001">
    <property type="protein sequence ID" value="GGZ20363.1"/>
    <property type="molecule type" value="Genomic_DNA"/>
</dbReference>
<proteinExistence type="predicted"/>
<dbReference type="CDD" id="cd06571">
    <property type="entry name" value="Bac_DnaA_C"/>
    <property type="match status" value="1"/>
</dbReference>
<feature type="domain" description="Chromosomal replication initiator DnaA C-terminal" evidence="1">
    <location>
        <begin position="43"/>
        <end position="112"/>
    </location>
</feature>
<dbReference type="GO" id="GO:0006275">
    <property type="term" value="P:regulation of DNA replication"/>
    <property type="evidence" value="ECO:0007669"/>
    <property type="project" value="InterPro"/>
</dbReference>
<keyword evidence="3" id="KW-1185">Reference proteome</keyword>
<dbReference type="Gene3D" id="1.10.1750.10">
    <property type="match status" value="1"/>
</dbReference>
<accession>A0A918UMF2</accession>
<reference evidence="2" key="1">
    <citation type="journal article" date="2014" name="Int. J. Syst. Evol. Microbiol.">
        <title>Complete genome sequence of Corynebacterium casei LMG S-19264T (=DSM 44701T), isolated from a smear-ripened cheese.</title>
        <authorList>
            <consortium name="US DOE Joint Genome Institute (JGI-PGF)"/>
            <person name="Walter F."/>
            <person name="Albersmeier A."/>
            <person name="Kalinowski J."/>
            <person name="Ruckert C."/>
        </authorList>
    </citation>
    <scope>NUCLEOTIDE SEQUENCE</scope>
    <source>
        <strain evidence="2">KCTC 32296</strain>
    </source>
</reference>
<dbReference type="InterPro" id="IPR013159">
    <property type="entry name" value="DnaA_C"/>
</dbReference>
<dbReference type="GO" id="GO:0005524">
    <property type="term" value="F:ATP binding"/>
    <property type="evidence" value="ECO:0007669"/>
    <property type="project" value="InterPro"/>
</dbReference>
<dbReference type="SMART" id="SM00760">
    <property type="entry name" value="Bac_DnaA_C"/>
    <property type="match status" value="1"/>
</dbReference>
<evidence type="ECO:0000313" key="3">
    <source>
        <dbReference type="Proteomes" id="UP000662572"/>
    </source>
</evidence>
<gene>
    <name evidence="2" type="ORF">GCM10011273_01180</name>
</gene>
<comment type="caution">
    <text evidence="2">The sequence shown here is derived from an EMBL/GenBank/DDBJ whole genome shotgun (WGS) entry which is preliminary data.</text>
</comment>
<protein>
    <recommendedName>
        <fullName evidence="1">Chromosomal replication initiator DnaA C-terminal domain-containing protein</fullName>
    </recommendedName>
</protein>
<dbReference type="Pfam" id="PF08299">
    <property type="entry name" value="Bac_DnaA_C"/>
    <property type="match status" value="1"/>
</dbReference>
<sequence>MTIGIFSAARAARAAVAVRSEGAAPSVERLTGQDMQALKDRAKALFIIDVVSHATGIPAAEILSSSRNHAGAARARQVAMYLAYITYQWPLARIGAAFKRDRTTAGHACRLIEDLRDDRRFDLELDKLEACLKNAPEPLAIVC</sequence>
<name>A0A918UMF2_9CAUL</name>
<organism evidence="2 3">
    <name type="scientific">Asticcacaulis endophyticus</name>
    <dbReference type="NCBI Taxonomy" id="1395890"/>
    <lineage>
        <taxon>Bacteria</taxon>
        <taxon>Pseudomonadati</taxon>
        <taxon>Pseudomonadota</taxon>
        <taxon>Alphaproteobacteria</taxon>
        <taxon>Caulobacterales</taxon>
        <taxon>Caulobacteraceae</taxon>
        <taxon>Asticcacaulis</taxon>
    </lineage>
</organism>
<dbReference type="Proteomes" id="UP000662572">
    <property type="component" value="Unassembled WGS sequence"/>
</dbReference>
<dbReference type="SUPFAM" id="SSF48295">
    <property type="entry name" value="TrpR-like"/>
    <property type="match status" value="1"/>
</dbReference>
<dbReference type="GO" id="GO:0006270">
    <property type="term" value="P:DNA replication initiation"/>
    <property type="evidence" value="ECO:0007669"/>
    <property type="project" value="InterPro"/>
</dbReference>
<dbReference type="GO" id="GO:0043565">
    <property type="term" value="F:sequence-specific DNA binding"/>
    <property type="evidence" value="ECO:0007669"/>
    <property type="project" value="InterPro"/>
</dbReference>
<evidence type="ECO:0000259" key="1">
    <source>
        <dbReference type="SMART" id="SM00760"/>
    </source>
</evidence>
<reference evidence="2" key="2">
    <citation type="submission" date="2020-09" db="EMBL/GenBank/DDBJ databases">
        <authorList>
            <person name="Sun Q."/>
            <person name="Kim S."/>
        </authorList>
    </citation>
    <scope>NUCLEOTIDE SEQUENCE</scope>
    <source>
        <strain evidence="2">KCTC 32296</strain>
    </source>
</reference>
<evidence type="ECO:0000313" key="2">
    <source>
        <dbReference type="EMBL" id="GGZ20363.1"/>
    </source>
</evidence>
<dbReference type="RefSeq" id="WP_229807502.1">
    <property type="nucleotide sequence ID" value="NZ_BMZB01000001.1"/>
</dbReference>